<keyword evidence="4" id="KW-1185">Reference proteome</keyword>
<feature type="transmembrane region" description="Helical" evidence="2">
    <location>
        <begin position="247"/>
        <end position="265"/>
    </location>
</feature>
<keyword evidence="2" id="KW-0812">Transmembrane</keyword>
<accession>A0A1H1ECR3</accession>
<evidence type="ECO:0000256" key="2">
    <source>
        <dbReference type="SAM" id="Phobius"/>
    </source>
</evidence>
<dbReference type="OrthoDB" id="204636at2157"/>
<name>A0A1H1ECR3_NATTX</name>
<dbReference type="EMBL" id="FNLC01000002">
    <property type="protein sequence ID" value="SDQ86209.1"/>
    <property type="molecule type" value="Genomic_DNA"/>
</dbReference>
<dbReference type="Proteomes" id="UP000198848">
    <property type="component" value="Unassembled WGS sequence"/>
</dbReference>
<feature type="transmembrane region" description="Helical" evidence="2">
    <location>
        <begin position="214"/>
        <end position="235"/>
    </location>
</feature>
<keyword evidence="2" id="KW-1133">Transmembrane helix</keyword>
<evidence type="ECO:0000313" key="4">
    <source>
        <dbReference type="Proteomes" id="UP000198848"/>
    </source>
</evidence>
<sequence length="338" mass="37467">MVLHFREATSVYRKTLPYALLQLGIGVIFAVLGVIYLSLIGWLAVRFFWGDGGLSLVIVGGVMLLGLASFAFIWRLIQKYFLYMVKTGHVAVIAHVVEEGEVPENQISYGMKQVGEYFVSASGLFTVSVIVDAVLEQFNRAVARVQSVLPFPVPQNLQTLISLVQKSIRLAVKYLDNAIIAYMFVDRNENRWQSARDGLVLYGKTWKMVLGSTLLIVFGMYALSFVLLTLLAPLAVALDFLPTSLELVSWLFVGGMVAVVHTGVVKPWVKTVVITTFLIEQRDEEPDSETMEWISEHSDRFDELREKAENNEPLAEDAPETGGPTDAPADSGSDLADD</sequence>
<keyword evidence="2" id="KW-0472">Membrane</keyword>
<dbReference type="AlphaFoldDB" id="A0A1H1ECR3"/>
<dbReference type="STRING" id="1095778.SAMN04489842_1528"/>
<feature type="transmembrane region" description="Helical" evidence="2">
    <location>
        <begin position="20"/>
        <end position="48"/>
    </location>
</feature>
<organism evidence="3 4">
    <name type="scientific">Natronobacterium texcoconense</name>
    <dbReference type="NCBI Taxonomy" id="1095778"/>
    <lineage>
        <taxon>Archaea</taxon>
        <taxon>Methanobacteriati</taxon>
        <taxon>Methanobacteriota</taxon>
        <taxon>Stenosarchaea group</taxon>
        <taxon>Halobacteria</taxon>
        <taxon>Halobacteriales</taxon>
        <taxon>Natrialbaceae</taxon>
        <taxon>Natronobacterium</taxon>
    </lineage>
</organism>
<gene>
    <name evidence="3" type="ORF">SAMN04489842_1528</name>
</gene>
<dbReference type="RefSeq" id="WP_090379821.1">
    <property type="nucleotide sequence ID" value="NZ_FNLC01000002.1"/>
</dbReference>
<reference evidence="4" key="1">
    <citation type="submission" date="2016-10" db="EMBL/GenBank/DDBJ databases">
        <authorList>
            <person name="Varghese N."/>
            <person name="Submissions S."/>
        </authorList>
    </citation>
    <scope>NUCLEOTIDE SEQUENCE [LARGE SCALE GENOMIC DNA]</scope>
    <source>
        <strain evidence="4">DSM 24767</strain>
    </source>
</reference>
<evidence type="ECO:0000256" key="1">
    <source>
        <dbReference type="SAM" id="MobiDB-lite"/>
    </source>
</evidence>
<proteinExistence type="predicted"/>
<feature type="compositionally biased region" description="Basic and acidic residues" evidence="1">
    <location>
        <begin position="301"/>
        <end position="310"/>
    </location>
</feature>
<protein>
    <submittedName>
        <fullName evidence="3">Uncharacterized protein</fullName>
    </submittedName>
</protein>
<feature type="region of interest" description="Disordered" evidence="1">
    <location>
        <begin position="301"/>
        <end position="338"/>
    </location>
</feature>
<evidence type="ECO:0000313" key="3">
    <source>
        <dbReference type="EMBL" id="SDQ86209.1"/>
    </source>
</evidence>
<feature type="transmembrane region" description="Helical" evidence="2">
    <location>
        <begin position="54"/>
        <end position="73"/>
    </location>
</feature>